<proteinExistence type="predicted"/>
<evidence type="ECO:0000313" key="1">
    <source>
        <dbReference type="EMBL" id="KYN01572.1"/>
    </source>
</evidence>
<dbReference type="EMBL" id="KQ977600">
    <property type="protein sequence ID" value="KYN01572.1"/>
    <property type="molecule type" value="Genomic_DNA"/>
</dbReference>
<sequence length="97" mass="11258">MKERKKKDIERNIGQLRCLLGVFLAARTNTTGCELNEARLGASLLSFSHRHSYRRILLRKAPLLSFADIPSQGYGWVFPVRDEREDGKFRSFLPYPF</sequence>
<organism evidence="1 2">
    <name type="scientific">Cyphomyrmex costatus</name>
    <dbReference type="NCBI Taxonomy" id="456900"/>
    <lineage>
        <taxon>Eukaryota</taxon>
        <taxon>Metazoa</taxon>
        <taxon>Ecdysozoa</taxon>
        <taxon>Arthropoda</taxon>
        <taxon>Hexapoda</taxon>
        <taxon>Insecta</taxon>
        <taxon>Pterygota</taxon>
        <taxon>Neoptera</taxon>
        <taxon>Endopterygota</taxon>
        <taxon>Hymenoptera</taxon>
        <taxon>Apocrita</taxon>
        <taxon>Aculeata</taxon>
        <taxon>Formicoidea</taxon>
        <taxon>Formicidae</taxon>
        <taxon>Myrmicinae</taxon>
        <taxon>Cyphomyrmex</taxon>
    </lineage>
</organism>
<reference evidence="1 2" key="1">
    <citation type="submission" date="2016-03" db="EMBL/GenBank/DDBJ databases">
        <title>Cyphomyrmex costatus WGS genome.</title>
        <authorList>
            <person name="Nygaard S."/>
            <person name="Hu H."/>
            <person name="Boomsma J."/>
            <person name="Zhang G."/>
        </authorList>
    </citation>
    <scope>NUCLEOTIDE SEQUENCE [LARGE SCALE GENOMIC DNA]</scope>
    <source>
        <strain evidence="1">MS0001</strain>
        <tissue evidence="1">Whole body</tissue>
    </source>
</reference>
<protein>
    <submittedName>
        <fullName evidence="1">Uncharacterized protein</fullName>
    </submittedName>
</protein>
<dbReference type="Proteomes" id="UP000078542">
    <property type="component" value="Unassembled WGS sequence"/>
</dbReference>
<gene>
    <name evidence="1" type="ORF">ALC62_07754</name>
</gene>
<name>A0A195CM73_9HYME</name>
<evidence type="ECO:0000313" key="2">
    <source>
        <dbReference type="Proteomes" id="UP000078542"/>
    </source>
</evidence>
<dbReference type="AlphaFoldDB" id="A0A195CM73"/>
<accession>A0A195CM73</accession>
<keyword evidence="2" id="KW-1185">Reference proteome</keyword>